<dbReference type="Pfam" id="PF19174">
    <property type="entry name" value="DUF5856"/>
    <property type="match status" value="1"/>
</dbReference>
<dbReference type="EMBL" id="MN738752">
    <property type="protein sequence ID" value="QHS83317.1"/>
    <property type="molecule type" value="Genomic_DNA"/>
</dbReference>
<name>A0A6C0ATR0_9ZZZZ</name>
<proteinExistence type="predicted"/>
<organism evidence="1">
    <name type="scientific">viral metagenome</name>
    <dbReference type="NCBI Taxonomy" id="1070528"/>
    <lineage>
        <taxon>unclassified sequences</taxon>
        <taxon>metagenomes</taxon>
        <taxon>organismal metagenomes</taxon>
    </lineage>
</organism>
<dbReference type="InterPro" id="IPR043876">
    <property type="entry name" value="DUF5856"/>
</dbReference>
<evidence type="ECO:0000313" key="1">
    <source>
        <dbReference type="EMBL" id="QHS83317.1"/>
    </source>
</evidence>
<protein>
    <submittedName>
        <fullName evidence="1">Uncharacterized protein</fullName>
    </submittedName>
</protein>
<accession>A0A6C0ATR0</accession>
<reference evidence="1" key="1">
    <citation type="journal article" date="2020" name="Nature">
        <title>Giant virus diversity and host interactions through global metagenomics.</title>
        <authorList>
            <person name="Schulz F."/>
            <person name="Roux S."/>
            <person name="Paez-Espino D."/>
            <person name="Jungbluth S."/>
            <person name="Walsh D.A."/>
            <person name="Denef V.J."/>
            <person name="McMahon K.D."/>
            <person name="Konstantinidis K.T."/>
            <person name="Eloe-Fadrosh E.A."/>
            <person name="Kyrpides N.C."/>
            <person name="Woyke T."/>
        </authorList>
    </citation>
    <scope>NUCLEOTIDE SEQUENCE</scope>
    <source>
        <strain evidence="1">GVMAG-S-ERX555943-30</strain>
    </source>
</reference>
<sequence>MQETVFGGYLKNKNKNKTKITKKHGGARTTRKRTVSKKQFASSITTMFLGMLNTVKLYHWKTHSYAQHVATDELYLKLNKHIDKFMEVFLGKDDGRLEKLDKKIKLSHPKTLEEMKTHLYKYRDYLTDMNKVLDTEKDSDLLNVRDEILADINQVLYLFTFK</sequence>
<dbReference type="AlphaFoldDB" id="A0A6C0ATR0"/>